<feature type="transmembrane region" description="Helical" evidence="1">
    <location>
        <begin position="112"/>
        <end position="134"/>
    </location>
</feature>
<reference evidence="3" key="1">
    <citation type="submission" date="2022-11" db="UniProtKB">
        <authorList>
            <consortium name="WormBaseParasite"/>
        </authorList>
    </citation>
    <scope>IDENTIFICATION</scope>
</reference>
<organism evidence="2 3">
    <name type="scientific">Ditylenchus dipsaci</name>
    <dbReference type="NCBI Taxonomy" id="166011"/>
    <lineage>
        <taxon>Eukaryota</taxon>
        <taxon>Metazoa</taxon>
        <taxon>Ecdysozoa</taxon>
        <taxon>Nematoda</taxon>
        <taxon>Chromadorea</taxon>
        <taxon>Rhabditida</taxon>
        <taxon>Tylenchina</taxon>
        <taxon>Tylenchomorpha</taxon>
        <taxon>Sphaerularioidea</taxon>
        <taxon>Anguinidae</taxon>
        <taxon>Anguininae</taxon>
        <taxon>Ditylenchus</taxon>
    </lineage>
</organism>
<proteinExistence type="predicted"/>
<feature type="transmembrane region" description="Helical" evidence="1">
    <location>
        <begin position="6"/>
        <end position="24"/>
    </location>
</feature>
<evidence type="ECO:0000256" key="1">
    <source>
        <dbReference type="SAM" id="Phobius"/>
    </source>
</evidence>
<name>A0A915CUC0_9BILA</name>
<dbReference type="WBParaSite" id="jg12730">
    <property type="protein sequence ID" value="jg12730"/>
    <property type="gene ID" value="jg12730"/>
</dbReference>
<feature type="transmembrane region" description="Helical" evidence="1">
    <location>
        <begin position="36"/>
        <end position="58"/>
    </location>
</feature>
<sequence>MPSGQIGSISIRSWAYFVATLLFLREILEFALGFSSSLWLLVGAFFSTLVLLIGAAALSNRGIGTYRIFFVFYFILIVASFLVLVIALFSLKQKHPHTSRHKHHYVEKVWETHAYIYSGFGLLLLKIVFGWLMLKAYYYDQFCEEDRRAAPYEDSARDWSDEFGYSMTEIASTPPQYTKQYSALNN</sequence>
<evidence type="ECO:0000313" key="2">
    <source>
        <dbReference type="Proteomes" id="UP000887574"/>
    </source>
</evidence>
<dbReference type="Proteomes" id="UP000887574">
    <property type="component" value="Unplaced"/>
</dbReference>
<protein>
    <submittedName>
        <fullName evidence="3">Uncharacterized protein</fullName>
    </submittedName>
</protein>
<evidence type="ECO:0000313" key="3">
    <source>
        <dbReference type="WBParaSite" id="jg12730"/>
    </source>
</evidence>
<accession>A0A915CUC0</accession>
<keyword evidence="2" id="KW-1185">Reference proteome</keyword>
<dbReference type="AlphaFoldDB" id="A0A915CUC0"/>
<keyword evidence="1" id="KW-1133">Transmembrane helix</keyword>
<feature type="transmembrane region" description="Helical" evidence="1">
    <location>
        <begin position="70"/>
        <end position="91"/>
    </location>
</feature>
<keyword evidence="1" id="KW-0472">Membrane</keyword>
<keyword evidence="1" id="KW-0812">Transmembrane</keyword>